<protein>
    <submittedName>
        <fullName evidence="2">Uncharacterized protein</fullName>
    </submittedName>
</protein>
<sequence>MSLPRTKFEHPASASATTSAFHPYHPWARINSADYIEQARSALESQRISFECERAAFAEERKLWEKERRIMQQRIAELEIAEGKESVVPATGAQAEIPRGPEMIEQHHVWEGSHPTARPSRIFPTDIPHADHEPIGHGFSPSLDEALSPKSRPVDHASPVSVPIELVDSSLDGITLKSTALSPGIVAKVSPPCLSVAHSLIPLHQPVGTELKPGLQPQEQRCLASPFGGIPSDTDRTPMAHLDQTAEAGFPFPIDETIIPESPHEPLPSLFPIASIDQAAYPEAADEDPALQGPLNLQNDHKEDTEFLEELDQKLLKEARRALSRPLLSSDEEDEGEGEPPEPEPEIRFKHSTNFGTAFGSTQIES</sequence>
<evidence type="ECO:0000313" key="2">
    <source>
        <dbReference type="EMBL" id="WEW56636.1"/>
    </source>
</evidence>
<evidence type="ECO:0000313" key="3">
    <source>
        <dbReference type="Proteomes" id="UP001219355"/>
    </source>
</evidence>
<proteinExistence type="predicted"/>
<organism evidence="2 3">
    <name type="scientific">Emydomyces testavorans</name>
    <dbReference type="NCBI Taxonomy" id="2070801"/>
    <lineage>
        <taxon>Eukaryota</taxon>
        <taxon>Fungi</taxon>
        <taxon>Dikarya</taxon>
        <taxon>Ascomycota</taxon>
        <taxon>Pezizomycotina</taxon>
        <taxon>Eurotiomycetes</taxon>
        <taxon>Eurotiomycetidae</taxon>
        <taxon>Onygenales</taxon>
        <taxon>Nannizziopsiaceae</taxon>
        <taxon>Emydomyces</taxon>
    </lineage>
</organism>
<dbReference type="AlphaFoldDB" id="A0AAF0IHH3"/>
<dbReference type="Proteomes" id="UP001219355">
    <property type="component" value="Chromosome 1"/>
</dbReference>
<feature type="region of interest" description="Disordered" evidence="1">
    <location>
        <begin position="322"/>
        <end position="366"/>
    </location>
</feature>
<accession>A0AAF0IHH3</accession>
<dbReference type="EMBL" id="CP120627">
    <property type="protein sequence ID" value="WEW56636.1"/>
    <property type="molecule type" value="Genomic_DNA"/>
</dbReference>
<gene>
    <name evidence="2" type="ORF">PRK78_002084</name>
</gene>
<name>A0AAF0IHH3_9EURO</name>
<feature type="compositionally biased region" description="Polar residues" evidence="1">
    <location>
        <begin position="352"/>
        <end position="366"/>
    </location>
</feature>
<reference evidence="2" key="1">
    <citation type="submission" date="2023-03" db="EMBL/GenBank/DDBJ databases">
        <title>Emydomyces testavorans Genome Sequence.</title>
        <authorList>
            <person name="Hoyer L."/>
        </authorList>
    </citation>
    <scope>NUCLEOTIDE SEQUENCE</scope>
    <source>
        <strain evidence="2">16-2883</strain>
    </source>
</reference>
<evidence type="ECO:0000256" key="1">
    <source>
        <dbReference type="SAM" id="MobiDB-lite"/>
    </source>
</evidence>
<keyword evidence="3" id="KW-1185">Reference proteome</keyword>
<feature type="compositionally biased region" description="Acidic residues" evidence="1">
    <location>
        <begin position="330"/>
        <end position="344"/>
    </location>
</feature>